<name>A0A0D2AGB1_9PEZI</name>
<sequence length="298" mass="32928">MAAPNEQVPNEPPPSYEQSTGRTKIGTTGLRTVPEARNGITPAQRRSMEDENRPLPDGWIRQFDHQSNHQFFVDTRANPPRSIWHHPYDDEQYLASLSPEEREIVTHLHRSISLKDIAVESSDDEAGSSTKKHKHRTGEATVPSSSTAAGPSSAAQSEQPRGLHKYGRKLKDKITGSTHEERERERYLRAQEEQQAYEAHLAFRRAMSRAIQTGQPQFLAKDQQGHDIYIEPPNGPAIPPGARGYNPYASGVYANPNARFVRPSNPYNRPYGSGYGGGYGLPIVGGLLGGALLGGLLF</sequence>
<reference evidence="2 3" key="1">
    <citation type="submission" date="2015-01" db="EMBL/GenBank/DDBJ databases">
        <title>The Genome Sequence of Ochroconis gallopava CBS43764.</title>
        <authorList>
            <consortium name="The Broad Institute Genomics Platform"/>
            <person name="Cuomo C."/>
            <person name="de Hoog S."/>
            <person name="Gorbushina A."/>
            <person name="Stielow B."/>
            <person name="Teixiera M."/>
            <person name="Abouelleil A."/>
            <person name="Chapman S.B."/>
            <person name="Priest M."/>
            <person name="Young S.K."/>
            <person name="Wortman J."/>
            <person name="Nusbaum C."/>
            <person name="Birren B."/>
        </authorList>
    </citation>
    <scope>NUCLEOTIDE SEQUENCE [LARGE SCALE GENOMIC DNA]</scope>
    <source>
        <strain evidence="2 3">CBS 43764</strain>
    </source>
</reference>
<accession>A0A0D2AGB1</accession>
<evidence type="ECO:0000313" key="2">
    <source>
        <dbReference type="EMBL" id="KIW05565.1"/>
    </source>
</evidence>
<keyword evidence="3" id="KW-1185">Reference proteome</keyword>
<dbReference type="HOGENOM" id="CLU_049761_0_1_1"/>
<gene>
    <name evidence="2" type="ORF">PV09_03440</name>
</gene>
<dbReference type="Gene3D" id="2.20.70.10">
    <property type="match status" value="1"/>
</dbReference>
<feature type="compositionally biased region" description="Basic residues" evidence="1">
    <location>
        <begin position="162"/>
        <end position="171"/>
    </location>
</feature>
<dbReference type="GeneID" id="27311413"/>
<proteinExistence type="predicted"/>
<dbReference type="EMBL" id="KN847537">
    <property type="protein sequence ID" value="KIW05565.1"/>
    <property type="molecule type" value="Genomic_DNA"/>
</dbReference>
<dbReference type="AlphaFoldDB" id="A0A0D2AGB1"/>
<feature type="region of interest" description="Disordered" evidence="1">
    <location>
        <begin position="1"/>
        <end position="60"/>
    </location>
</feature>
<dbReference type="STRING" id="253628.A0A0D2AGB1"/>
<dbReference type="InParanoid" id="A0A0D2AGB1"/>
<feature type="compositionally biased region" description="Basic and acidic residues" evidence="1">
    <location>
        <begin position="172"/>
        <end position="186"/>
    </location>
</feature>
<feature type="region of interest" description="Disordered" evidence="1">
    <location>
        <begin position="120"/>
        <end position="186"/>
    </location>
</feature>
<evidence type="ECO:0000313" key="3">
    <source>
        <dbReference type="Proteomes" id="UP000053259"/>
    </source>
</evidence>
<feature type="compositionally biased region" description="Polar residues" evidence="1">
    <location>
        <begin position="16"/>
        <end position="30"/>
    </location>
</feature>
<dbReference type="VEuPathDB" id="FungiDB:PV09_03440"/>
<dbReference type="Proteomes" id="UP000053259">
    <property type="component" value="Unassembled WGS sequence"/>
</dbReference>
<evidence type="ECO:0000256" key="1">
    <source>
        <dbReference type="SAM" id="MobiDB-lite"/>
    </source>
</evidence>
<feature type="compositionally biased region" description="Low complexity" evidence="1">
    <location>
        <begin position="140"/>
        <end position="155"/>
    </location>
</feature>
<dbReference type="RefSeq" id="XP_016215434.1">
    <property type="nucleotide sequence ID" value="XM_016356641.1"/>
</dbReference>
<organism evidence="2 3">
    <name type="scientific">Verruconis gallopava</name>
    <dbReference type="NCBI Taxonomy" id="253628"/>
    <lineage>
        <taxon>Eukaryota</taxon>
        <taxon>Fungi</taxon>
        <taxon>Dikarya</taxon>
        <taxon>Ascomycota</taxon>
        <taxon>Pezizomycotina</taxon>
        <taxon>Dothideomycetes</taxon>
        <taxon>Pleosporomycetidae</taxon>
        <taxon>Venturiales</taxon>
        <taxon>Sympoventuriaceae</taxon>
        <taxon>Verruconis</taxon>
    </lineage>
</organism>
<dbReference type="OrthoDB" id="2367685at2759"/>
<protein>
    <recommendedName>
        <fullName evidence="4">WW domain-containing protein</fullName>
    </recommendedName>
</protein>
<evidence type="ECO:0008006" key="4">
    <source>
        <dbReference type="Google" id="ProtNLM"/>
    </source>
</evidence>